<feature type="domain" description="Protein N-terminal glutamine amidohydrolase alpha beta roll" evidence="10">
    <location>
        <begin position="22"/>
        <end position="196"/>
    </location>
</feature>
<comment type="catalytic activity">
    <reaction evidence="8 9">
        <text>N-terminal L-glutaminyl-[protein] + H2O = N-terminal L-glutamyl-[protein] + NH4(+)</text>
        <dbReference type="Rhea" id="RHEA:50680"/>
        <dbReference type="Rhea" id="RHEA-COMP:12668"/>
        <dbReference type="Rhea" id="RHEA-COMP:12777"/>
        <dbReference type="ChEBI" id="CHEBI:15377"/>
        <dbReference type="ChEBI" id="CHEBI:28938"/>
        <dbReference type="ChEBI" id="CHEBI:64721"/>
        <dbReference type="ChEBI" id="CHEBI:64722"/>
        <dbReference type="EC" id="3.5.1.122"/>
    </reaction>
</comment>
<evidence type="ECO:0000313" key="11">
    <source>
        <dbReference type="EMBL" id="GMR53699.1"/>
    </source>
</evidence>
<proteinExistence type="inferred from homology"/>
<accession>A0AAN5I6W9</accession>
<dbReference type="PANTHER" id="PTHR13035:SF0">
    <property type="entry name" value="PROTEIN N-TERMINAL GLUTAMINE AMIDOHYDROLASE"/>
    <property type="match status" value="1"/>
</dbReference>
<comment type="function">
    <text evidence="1 9">Mediates the side-chain deamidation of N-terminal glutamine residues to glutamate, an important step in N-end rule pathway of protein degradation. Conversion of the resulting N-terminal glutamine to glutamate renders the protein susceptible to arginylation, polyubiquitination and degradation as specified by the N-end rule. Does not act on substrates with internal or C-terminal glutamine and does not act on non-glutamine residues in any position.</text>
</comment>
<dbReference type="InterPro" id="IPR039733">
    <property type="entry name" value="NTAQ1"/>
</dbReference>
<keyword evidence="6 9" id="KW-0378">Hydrolase</keyword>
<evidence type="ECO:0000256" key="5">
    <source>
        <dbReference type="ARBA" id="ARBA00021247"/>
    </source>
</evidence>
<dbReference type="Pfam" id="PF09764">
    <property type="entry name" value="Nt_Gln_amidase"/>
    <property type="match status" value="1"/>
</dbReference>
<evidence type="ECO:0000256" key="9">
    <source>
        <dbReference type="RuleBase" id="RU367082"/>
    </source>
</evidence>
<gene>
    <name evidence="11" type="ORF">PMAYCL1PPCAC_23894</name>
</gene>
<organism evidence="11 12">
    <name type="scientific">Pristionchus mayeri</name>
    <dbReference type="NCBI Taxonomy" id="1317129"/>
    <lineage>
        <taxon>Eukaryota</taxon>
        <taxon>Metazoa</taxon>
        <taxon>Ecdysozoa</taxon>
        <taxon>Nematoda</taxon>
        <taxon>Chromadorea</taxon>
        <taxon>Rhabditida</taxon>
        <taxon>Rhabditina</taxon>
        <taxon>Diplogasteromorpha</taxon>
        <taxon>Diplogasteroidea</taxon>
        <taxon>Neodiplogasteridae</taxon>
        <taxon>Pristionchus</taxon>
    </lineage>
</organism>
<dbReference type="InterPro" id="IPR023128">
    <property type="entry name" value="Prot_N_Gln_amidohydro_ab_roll"/>
</dbReference>
<name>A0AAN5I6W9_9BILA</name>
<evidence type="ECO:0000256" key="3">
    <source>
        <dbReference type="ARBA" id="ARBA00011245"/>
    </source>
</evidence>
<comment type="similarity">
    <text evidence="2 9">Belongs to the NTAQ1 family.</text>
</comment>
<evidence type="ECO:0000256" key="8">
    <source>
        <dbReference type="ARBA" id="ARBA00048768"/>
    </source>
</evidence>
<dbReference type="PANTHER" id="PTHR13035">
    <property type="entry name" value="PROTEIN N-TERMINAL GLUTAMINE AMIDOHYDROLASE"/>
    <property type="match status" value="1"/>
</dbReference>
<dbReference type="InterPro" id="IPR037132">
    <property type="entry name" value="N_Gln_amidohydro_ab_roll_sf"/>
</dbReference>
<evidence type="ECO:0000256" key="4">
    <source>
        <dbReference type="ARBA" id="ARBA00012718"/>
    </source>
</evidence>
<dbReference type="EMBL" id="BTRK01000005">
    <property type="protein sequence ID" value="GMR53699.1"/>
    <property type="molecule type" value="Genomic_DNA"/>
</dbReference>
<sequence>MERGVEGGRTGGMTGRRHGFEYQSCYCEENVYLMGKELSDQWPGQSFHVLFISNPSRSVLISNQRAKENEIVCWDYHVVLLHLHHDLSSIYDLDTRLPFPCPASQYLTHSFPKGVSPELTPLFRVLPLHSYLSYFSSDRSHMISQSGEYLSPPPSWPPINSPLAESPNQIDQFISMNPLHLSPISQVLNLDQMNSFCSLNNDA</sequence>
<dbReference type="GO" id="GO:0070773">
    <property type="term" value="F:protein-N-terminal glutamine amidohydrolase activity"/>
    <property type="evidence" value="ECO:0007669"/>
    <property type="project" value="UniProtKB-UniRule"/>
</dbReference>
<evidence type="ECO:0000256" key="2">
    <source>
        <dbReference type="ARBA" id="ARBA00008985"/>
    </source>
</evidence>
<dbReference type="GO" id="GO:0005829">
    <property type="term" value="C:cytosol"/>
    <property type="evidence" value="ECO:0007669"/>
    <property type="project" value="TreeGrafter"/>
</dbReference>
<dbReference type="Proteomes" id="UP001328107">
    <property type="component" value="Unassembled WGS sequence"/>
</dbReference>
<dbReference type="Gene3D" id="3.10.620.10">
    <property type="entry name" value="Protein N-terminal glutamine amidohydrolase, alpha beta roll"/>
    <property type="match status" value="1"/>
</dbReference>
<dbReference type="EC" id="3.5.1.122" evidence="4 9"/>
<evidence type="ECO:0000256" key="7">
    <source>
        <dbReference type="ARBA" id="ARBA00029677"/>
    </source>
</evidence>
<dbReference type="GO" id="GO:0008418">
    <property type="term" value="F:protein-N-terminal asparagine amidohydrolase activity"/>
    <property type="evidence" value="ECO:0007669"/>
    <property type="project" value="UniProtKB-UniRule"/>
</dbReference>
<evidence type="ECO:0000256" key="1">
    <source>
        <dbReference type="ARBA" id="ARBA00003923"/>
    </source>
</evidence>
<evidence type="ECO:0000256" key="6">
    <source>
        <dbReference type="ARBA" id="ARBA00022801"/>
    </source>
</evidence>
<comment type="caution">
    <text evidence="11">The sequence shown here is derived from an EMBL/GenBank/DDBJ whole genome shotgun (WGS) entry which is preliminary data.</text>
</comment>
<evidence type="ECO:0000259" key="10">
    <source>
        <dbReference type="Pfam" id="PF09764"/>
    </source>
</evidence>
<protein>
    <recommendedName>
        <fullName evidence="5 9">Protein N-terminal glutamine amidohydrolase</fullName>
        <ecNumber evidence="4 9">3.5.1.122</ecNumber>
    </recommendedName>
    <alternativeName>
        <fullName evidence="7 9">Protein NH2-terminal glutamine deamidase</fullName>
    </alternativeName>
</protein>
<dbReference type="GO" id="GO:0005634">
    <property type="term" value="C:nucleus"/>
    <property type="evidence" value="ECO:0007669"/>
    <property type="project" value="TreeGrafter"/>
</dbReference>
<comment type="subunit">
    <text evidence="3 9">Monomer.</text>
</comment>
<keyword evidence="12" id="KW-1185">Reference proteome</keyword>
<reference evidence="12" key="1">
    <citation type="submission" date="2022-10" db="EMBL/GenBank/DDBJ databases">
        <title>Genome assembly of Pristionchus species.</title>
        <authorList>
            <person name="Yoshida K."/>
            <person name="Sommer R.J."/>
        </authorList>
    </citation>
    <scope>NUCLEOTIDE SEQUENCE [LARGE SCALE GENOMIC DNA]</scope>
    <source>
        <strain evidence="12">RS5460</strain>
    </source>
</reference>
<evidence type="ECO:0000313" key="12">
    <source>
        <dbReference type="Proteomes" id="UP001328107"/>
    </source>
</evidence>
<dbReference type="AlphaFoldDB" id="A0AAN5I6W9"/>